<dbReference type="PANTHER" id="PTHR36427:SF3">
    <property type="entry name" value="LARGE RIBOSOMAL SUBUNIT PROTEIN UL1M"/>
    <property type="match status" value="1"/>
</dbReference>
<dbReference type="InterPro" id="IPR023674">
    <property type="entry name" value="Ribosomal_uL1-like"/>
</dbReference>
<dbReference type="FunFam" id="3.40.50.790:FF:000001">
    <property type="entry name" value="50S ribosomal protein L1"/>
    <property type="match status" value="1"/>
</dbReference>
<evidence type="ECO:0000256" key="2">
    <source>
        <dbReference type="ARBA" id="ARBA00022491"/>
    </source>
</evidence>
<dbReference type="EMBL" id="GU942995">
    <property type="protein sequence ID" value="ADD93723.1"/>
    <property type="molecule type" value="Genomic_DNA"/>
</dbReference>
<dbReference type="SUPFAM" id="SSF56808">
    <property type="entry name" value="Ribosomal protein L1"/>
    <property type="match status" value="1"/>
</dbReference>
<dbReference type="Gene3D" id="3.40.50.790">
    <property type="match status" value="1"/>
</dbReference>
<keyword evidence="3" id="KW-0699">rRNA-binding</keyword>
<protein>
    <recommendedName>
        <fullName evidence="8">Ribosomal protein</fullName>
    </recommendedName>
</protein>
<keyword evidence="4" id="KW-0810">Translation regulation</keyword>
<dbReference type="PROSITE" id="PS01199">
    <property type="entry name" value="RIBOSOMAL_L1"/>
    <property type="match status" value="1"/>
</dbReference>
<proteinExistence type="inferred from homology"/>
<dbReference type="InterPro" id="IPR023673">
    <property type="entry name" value="Ribosomal_uL1_CS"/>
</dbReference>
<evidence type="ECO:0000256" key="7">
    <source>
        <dbReference type="ARBA" id="ARBA00023274"/>
    </source>
</evidence>
<dbReference type="Gene3D" id="3.30.190.20">
    <property type="match status" value="1"/>
</dbReference>
<dbReference type="GO" id="GO:0006412">
    <property type="term" value="P:translation"/>
    <property type="evidence" value="ECO:0007669"/>
    <property type="project" value="InterPro"/>
</dbReference>
<dbReference type="CDD" id="cd00403">
    <property type="entry name" value="Ribosomal_L1"/>
    <property type="match status" value="1"/>
</dbReference>
<dbReference type="GO" id="GO:0006417">
    <property type="term" value="P:regulation of translation"/>
    <property type="evidence" value="ECO:0007669"/>
    <property type="project" value="UniProtKB-KW"/>
</dbReference>
<dbReference type="InterPro" id="IPR028364">
    <property type="entry name" value="Ribosomal_uL1/biogenesis"/>
</dbReference>
<evidence type="ECO:0000256" key="3">
    <source>
        <dbReference type="ARBA" id="ARBA00022730"/>
    </source>
</evidence>
<dbReference type="GO" id="GO:0019843">
    <property type="term" value="F:rRNA binding"/>
    <property type="evidence" value="ECO:0007669"/>
    <property type="project" value="UniProtKB-KW"/>
</dbReference>
<name>D6PDC2_9BACT</name>
<dbReference type="Pfam" id="PF00687">
    <property type="entry name" value="Ribosomal_L1"/>
    <property type="match status" value="1"/>
</dbReference>
<dbReference type="PANTHER" id="PTHR36427">
    <property type="entry name" value="54S RIBOSOMAL PROTEIN L1, MITOCHONDRIAL"/>
    <property type="match status" value="1"/>
</dbReference>
<evidence type="ECO:0000256" key="9">
    <source>
        <dbReference type="SAM" id="MobiDB-lite"/>
    </source>
</evidence>
<dbReference type="InterPro" id="IPR002143">
    <property type="entry name" value="Ribosomal_uL1"/>
</dbReference>
<dbReference type="AlphaFoldDB" id="D6PDC2"/>
<comment type="similarity">
    <text evidence="1 8">Belongs to the universal ribosomal protein uL1 family.</text>
</comment>
<evidence type="ECO:0000256" key="4">
    <source>
        <dbReference type="ARBA" id="ARBA00022845"/>
    </source>
</evidence>
<sequence>MELSISLGVDPKQSSQSVRGTVKLPHGSGKDVKVLVFTEKPEEALKLGADHAGLEDLISKIKDGWTDFDVALSTTTAMKSVRSIARVLGPRGLMPTPKAGTVTDNLEEGINDVKSGRVEFKMDKTGAMAVLIGKKSFSVDQLLENANTAISAVSSSKPDGFKGRFVKSAHISSTMNPSYRLNSSIFN</sequence>
<evidence type="ECO:0000256" key="6">
    <source>
        <dbReference type="ARBA" id="ARBA00022980"/>
    </source>
</evidence>
<accession>D6PDC2</accession>
<evidence type="ECO:0000256" key="8">
    <source>
        <dbReference type="RuleBase" id="RU000659"/>
    </source>
</evidence>
<keyword evidence="7 8" id="KW-0687">Ribonucleoprotein</keyword>
<dbReference type="NCBIfam" id="TIGR01169">
    <property type="entry name" value="rplA_bact"/>
    <property type="match status" value="1"/>
</dbReference>
<evidence type="ECO:0000313" key="10">
    <source>
        <dbReference type="EMBL" id="ADD93723.1"/>
    </source>
</evidence>
<keyword evidence="5" id="KW-0694">RNA-binding</keyword>
<keyword evidence="6 8" id="KW-0689">Ribosomal protein</keyword>
<dbReference type="GO" id="GO:0015934">
    <property type="term" value="C:large ribosomal subunit"/>
    <property type="evidence" value="ECO:0007669"/>
    <property type="project" value="InterPro"/>
</dbReference>
<dbReference type="InterPro" id="IPR016095">
    <property type="entry name" value="Ribosomal_uL1_3-a/b-sand"/>
</dbReference>
<evidence type="ECO:0000256" key="5">
    <source>
        <dbReference type="ARBA" id="ARBA00022884"/>
    </source>
</evidence>
<keyword evidence="2" id="KW-0678">Repressor</keyword>
<dbReference type="PIRSF" id="PIRSF002155">
    <property type="entry name" value="Ribosomal_L1"/>
    <property type="match status" value="1"/>
</dbReference>
<feature type="region of interest" description="Disordered" evidence="9">
    <location>
        <begin position="1"/>
        <end position="23"/>
    </location>
</feature>
<dbReference type="GO" id="GO:0003735">
    <property type="term" value="F:structural constituent of ribosome"/>
    <property type="evidence" value="ECO:0007669"/>
    <property type="project" value="InterPro"/>
</dbReference>
<dbReference type="InterPro" id="IPR005878">
    <property type="entry name" value="Ribosom_uL1_bac-type"/>
</dbReference>
<evidence type="ECO:0000256" key="1">
    <source>
        <dbReference type="ARBA" id="ARBA00010531"/>
    </source>
</evidence>
<organism evidence="10">
    <name type="scientific">uncultured marine bacterium MedDCM-OCT-S05-C114</name>
    <dbReference type="NCBI Taxonomy" id="743063"/>
    <lineage>
        <taxon>Bacteria</taxon>
        <taxon>environmental samples</taxon>
    </lineage>
</organism>
<reference evidence="10" key="1">
    <citation type="journal article" date="2010" name="ISME J.">
        <title>Metagenome of the Mediterranean deep chlorophyll maximum studied by direct and fosmid library 454 pyrosequencing.</title>
        <authorList>
            <person name="Ghai R."/>
            <person name="Martin-Cuadrado A.B."/>
            <person name="Molto A.G."/>
            <person name="Heredia I.G."/>
            <person name="Cabrera R."/>
            <person name="Martin J."/>
            <person name="Verdu M."/>
            <person name="Deschamps P."/>
            <person name="Moreira D."/>
            <person name="Lopez-Garcia P."/>
            <person name="Mira A."/>
            <person name="Rodriguez-Valera F."/>
        </authorList>
    </citation>
    <scope>NUCLEOTIDE SEQUENCE</scope>
</reference>